<dbReference type="SUPFAM" id="SSF52047">
    <property type="entry name" value="RNI-like"/>
    <property type="match status" value="1"/>
</dbReference>
<dbReference type="InterPro" id="IPR032675">
    <property type="entry name" value="LRR_dom_sf"/>
</dbReference>
<feature type="domain" description="F-box" evidence="1">
    <location>
        <begin position="6"/>
        <end position="53"/>
    </location>
</feature>
<evidence type="ECO:0000313" key="3">
    <source>
        <dbReference type="Proteomes" id="UP000728185"/>
    </source>
</evidence>
<dbReference type="Proteomes" id="UP000728185">
    <property type="component" value="Unassembled WGS sequence"/>
</dbReference>
<protein>
    <recommendedName>
        <fullName evidence="1">F-box domain-containing protein</fullName>
    </recommendedName>
</protein>
<sequence length="384" mass="42878">MDLPRVVSLEDLPNELLLQVFSYLSQYDLLLCISRVNSRWFKLARTPSLWSHVDLCARPLKLPTLRRLSKLPLIGTHTFSLSIRFSPEAKLSEKTLTPLLHKCSHLKHLEVTDASLNSCAELLAVIPACISSLKLCRVRCKRPGLLELSQIQLPRLASLDVSQCAWITDPYLVSLTGTNNLVKLNVSGCYRLFGGTPRSLRLSERIDRICILLERHCSGLRHLSLASVLTLPLDRRESAATRLDLLSSIPQALPQLSHMDLSDSRTLIQFFGSLSKSQGLMAAQSFWEAICSNPSTSEDSKPKLTLVLSRWPPECVDLFVEAAQNFTSQCLISLFVDDVSSINPHLLSSLSSNPCVHVESLISSSKRKLKRPTSYSFRQESCAK</sequence>
<name>A0A8E0S8T9_9TREM</name>
<comment type="caution">
    <text evidence="2">The sequence shown here is derived from an EMBL/GenBank/DDBJ whole genome shotgun (WGS) entry which is preliminary data.</text>
</comment>
<gene>
    <name evidence="2" type="ORF">FBUS_10723</name>
</gene>
<evidence type="ECO:0000313" key="2">
    <source>
        <dbReference type="EMBL" id="KAA0199833.1"/>
    </source>
</evidence>
<accession>A0A8E0S8T9</accession>
<organism evidence="2 3">
    <name type="scientific">Fasciolopsis buskii</name>
    <dbReference type="NCBI Taxonomy" id="27845"/>
    <lineage>
        <taxon>Eukaryota</taxon>
        <taxon>Metazoa</taxon>
        <taxon>Spiralia</taxon>
        <taxon>Lophotrochozoa</taxon>
        <taxon>Platyhelminthes</taxon>
        <taxon>Trematoda</taxon>
        <taxon>Digenea</taxon>
        <taxon>Plagiorchiida</taxon>
        <taxon>Echinostomata</taxon>
        <taxon>Echinostomatoidea</taxon>
        <taxon>Fasciolidae</taxon>
        <taxon>Fasciolopsis</taxon>
    </lineage>
</organism>
<keyword evidence="3" id="KW-1185">Reference proteome</keyword>
<dbReference type="SUPFAM" id="SSF81383">
    <property type="entry name" value="F-box domain"/>
    <property type="match status" value="1"/>
</dbReference>
<proteinExistence type="predicted"/>
<dbReference type="InterPro" id="IPR036047">
    <property type="entry name" value="F-box-like_dom_sf"/>
</dbReference>
<dbReference type="Gene3D" id="3.80.10.10">
    <property type="entry name" value="Ribonuclease Inhibitor"/>
    <property type="match status" value="1"/>
</dbReference>
<dbReference type="Pfam" id="PF12937">
    <property type="entry name" value="F-box-like"/>
    <property type="match status" value="1"/>
</dbReference>
<dbReference type="AlphaFoldDB" id="A0A8E0S8T9"/>
<dbReference type="InterPro" id="IPR001810">
    <property type="entry name" value="F-box_dom"/>
</dbReference>
<reference evidence="2" key="1">
    <citation type="submission" date="2019-05" db="EMBL/GenBank/DDBJ databases">
        <title>Annotation for the trematode Fasciolopsis buski.</title>
        <authorList>
            <person name="Choi Y.-J."/>
        </authorList>
    </citation>
    <scope>NUCLEOTIDE SEQUENCE</scope>
    <source>
        <strain evidence="2">HT</strain>
        <tissue evidence="2">Whole worm</tissue>
    </source>
</reference>
<evidence type="ECO:0000259" key="1">
    <source>
        <dbReference type="PROSITE" id="PS50181"/>
    </source>
</evidence>
<dbReference type="EMBL" id="LUCM01000892">
    <property type="protein sequence ID" value="KAA0199833.1"/>
    <property type="molecule type" value="Genomic_DNA"/>
</dbReference>
<dbReference type="PROSITE" id="PS50181">
    <property type="entry name" value="FBOX"/>
    <property type="match status" value="1"/>
</dbReference>
<dbReference type="OrthoDB" id="423607at2759"/>